<dbReference type="SMART" id="SM00774">
    <property type="entry name" value="WRKY"/>
    <property type="match status" value="1"/>
</dbReference>
<dbReference type="GO" id="GO:0005516">
    <property type="term" value="F:calmodulin binding"/>
    <property type="evidence" value="ECO:0007669"/>
    <property type="project" value="UniProtKB-ARBA"/>
</dbReference>
<dbReference type="Pfam" id="PF03106">
    <property type="entry name" value="WRKY"/>
    <property type="match status" value="1"/>
</dbReference>
<dbReference type="EMBL" id="MK161301">
    <property type="protein sequence ID" value="QCV57308.1"/>
    <property type="molecule type" value="mRNA"/>
</dbReference>
<feature type="region of interest" description="Disordered" evidence="6">
    <location>
        <begin position="1"/>
        <end position="26"/>
    </location>
</feature>
<dbReference type="PANTHER" id="PTHR31282">
    <property type="entry name" value="WRKY TRANSCRIPTION FACTOR 21-RELATED"/>
    <property type="match status" value="1"/>
</dbReference>
<keyword evidence="3" id="KW-0238">DNA-binding</keyword>
<comment type="subcellular location">
    <subcellularLocation>
        <location evidence="1">Nucleus</location>
    </subcellularLocation>
</comment>
<evidence type="ECO:0000256" key="6">
    <source>
        <dbReference type="SAM" id="MobiDB-lite"/>
    </source>
</evidence>
<dbReference type="GO" id="GO:0003700">
    <property type="term" value="F:DNA-binding transcription factor activity"/>
    <property type="evidence" value="ECO:0007669"/>
    <property type="project" value="InterPro"/>
</dbReference>
<dbReference type="InterPro" id="IPR003657">
    <property type="entry name" value="WRKY_dom"/>
</dbReference>
<sequence>MPNSSPAAKPPPCTSAQRPAKCTGGTSGRCHCGFCRKSRMKRVIIRVPAVSMKMANMPMPMDDYSWANVPPDDFTWRKYGQKFIKGSPHPRGYYRCSSGSGCPARKQVERALDDPSMLNVIYEGEHNHCGSHNSVVSKFVLESS</sequence>
<protein>
    <submittedName>
        <fullName evidence="8">WRKY transcription factor</fullName>
    </submittedName>
</protein>
<dbReference type="Pfam" id="PF10533">
    <property type="entry name" value="Plant_zn_clust"/>
    <property type="match status" value="1"/>
</dbReference>
<keyword evidence="5" id="KW-0539">Nucleus</keyword>
<dbReference type="Gene3D" id="2.20.25.80">
    <property type="entry name" value="WRKY domain"/>
    <property type="match status" value="1"/>
</dbReference>
<dbReference type="InterPro" id="IPR036576">
    <property type="entry name" value="WRKY_dom_sf"/>
</dbReference>
<evidence type="ECO:0000313" key="8">
    <source>
        <dbReference type="EMBL" id="QCV57308.1"/>
    </source>
</evidence>
<evidence type="ECO:0000256" key="4">
    <source>
        <dbReference type="ARBA" id="ARBA00023163"/>
    </source>
</evidence>
<organism evidence="8">
    <name type="scientific">Fagopyrum tataricum</name>
    <name type="common">Tartarian buckwheat</name>
    <name type="synonym">Polygonum tataricum</name>
    <dbReference type="NCBI Taxonomy" id="62330"/>
    <lineage>
        <taxon>Eukaryota</taxon>
        <taxon>Viridiplantae</taxon>
        <taxon>Streptophyta</taxon>
        <taxon>Embryophyta</taxon>
        <taxon>Tracheophyta</taxon>
        <taxon>Spermatophyta</taxon>
        <taxon>Magnoliopsida</taxon>
        <taxon>eudicotyledons</taxon>
        <taxon>Gunneridae</taxon>
        <taxon>Pentapetalae</taxon>
        <taxon>Caryophyllales</taxon>
        <taxon>Polygonaceae</taxon>
        <taxon>Polygonoideae</taxon>
        <taxon>Fagopyreae</taxon>
        <taxon>Fagopyrum</taxon>
    </lineage>
</organism>
<feature type="domain" description="WRKY" evidence="7">
    <location>
        <begin position="65"/>
        <end position="128"/>
    </location>
</feature>
<dbReference type="InterPro" id="IPR044810">
    <property type="entry name" value="WRKY_plant"/>
</dbReference>
<evidence type="ECO:0000256" key="5">
    <source>
        <dbReference type="ARBA" id="ARBA00023242"/>
    </source>
</evidence>
<evidence type="ECO:0000256" key="2">
    <source>
        <dbReference type="ARBA" id="ARBA00023015"/>
    </source>
</evidence>
<name>A0A4P9Q2A2_FAGTA</name>
<keyword evidence="4" id="KW-0804">Transcription</keyword>
<dbReference type="SUPFAM" id="SSF118290">
    <property type="entry name" value="WRKY DNA-binding domain"/>
    <property type="match status" value="1"/>
</dbReference>
<dbReference type="PROSITE" id="PS50811">
    <property type="entry name" value="WRKY"/>
    <property type="match status" value="1"/>
</dbReference>
<dbReference type="AlphaFoldDB" id="A0A4P9Q2A2"/>
<evidence type="ECO:0000256" key="1">
    <source>
        <dbReference type="ARBA" id="ARBA00004123"/>
    </source>
</evidence>
<dbReference type="GO" id="GO:0005634">
    <property type="term" value="C:nucleus"/>
    <property type="evidence" value="ECO:0007669"/>
    <property type="project" value="UniProtKB-SubCell"/>
</dbReference>
<evidence type="ECO:0000259" key="7">
    <source>
        <dbReference type="PROSITE" id="PS50811"/>
    </source>
</evidence>
<keyword evidence="2" id="KW-0805">Transcription regulation</keyword>
<dbReference type="GO" id="GO:0043565">
    <property type="term" value="F:sequence-specific DNA binding"/>
    <property type="evidence" value="ECO:0007669"/>
    <property type="project" value="InterPro"/>
</dbReference>
<accession>A0A4P9Q2A2</accession>
<dbReference type="InterPro" id="IPR018872">
    <property type="entry name" value="Zn-cluster-dom"/>
</dbReference>
<evidence type="ECO:0000256" key="3">
    <source>
        <dbReference type="ARBA" id="ARBA00023125"/>
    </source>
</evidence>
<proteinExistence type="evidence at transcript level"/>
<reference evidence="8" key="1">
    <citation type="submission" date="2018-11" db="EMBL/GenBank/DDBJ databases">
        <authorList>
            <person name="Xia H."/>
        </authorList>
    </citation>
    <scope>NUCLEOTIDE SEQUENCE</scope>
    <source>
        <strain evidence="8">FtPinG0003193100.01</strain>
    </source>
</reference>